<proteinExistence type="predicted"/>
<reference evidence="3" key="1">
    <citation type="submission" date="2016-10" db="EMBL/GenBank/DDBJ databases">
        <authorList>
            <person name="Varghese N."/>
        </authorList>
    </citation>
    <scope>NUCLEOTIDE SEQUENCE [LARGE SCALE GENOMIC DNA]</scope>
    <source>
        <strain evidence="3">92MFCol6.1</strain>
    </source>
</reference>
<feature type="compositionally biased region" description="Polar residues" evidence="1">
    <location>
        <begin position="137"/>
        <end position="148"/>
    </location>
</feature>
<sequence>MGESGSAERYTDNYYQAVCCFAHTAPLLLTLPALSHRQKWRRGCTAGSTRVVTGDKRCNGRRAAGGAPDAPRSPAHQVHRRRTPPGPDCTGHDGRDARLGEAASRHSVRNSLCTSCSGRALPSKSSSSSKRLLQPAAGSSGTEGQVSGQEPRAAHGSSLPASITEVRERLEATGHYVIIDGRVTEQTPAALIHCPVSRLRRWRLEGKGPRYFQPAKTPWYYLGDVLAWIESGDSLR</sequence>
<feature type="compositionally biased region" description="Basic and acidic residues" evidence="1">
    <location>
        <begin position="90"/>
        <end position="99"/>
    </location>
</feature>
<evidence type="ECO:0000313" key="3">
    <source>
        <dbReference type="Proteomes" id="UP000191133"/>
    </source>
</evidence>
<feature type="region of interest" description="Disordered" evidence="1">
    <location>
        <begin position="51"/>
        <end position="161"/>
    </location>
</feature>
<dbReference type="EMBL" id="FWEU01000008">
    <property type="protein sequence ID" value="SLM26414.1"/>
    <property type="molecule type" value="Genomic_DNA"/>
</dbReference>
<dbReference type="Proteomes" id="UP000191133">
    <property type="component" value="Unassembled WGS sequence"/>
</dbReference>
<organism evidence="2 3">
    <name type="scientific">Stenotrophomonas indicatrix</name>
    <dbReference type="NCBI Taxonomy" id="2045451"/>
    <lineage>
        <taxon>Bacteria</taxon>
        <taxon>Pseudomonadati</taxon>
        <taxon>Pseudomonadota</taxon>
        <taxon>Gammaproteobacteria</taxon>
        <taxon>Lysobacterales</taxon>
        <taxon>Lysobacteraceae</taxon>
        <taxon>Stenotrophomonas</taxon>
    </lineage>
</organism>
<evidence type="ECO:0000256" key="1">
    <source>
        <dbReference type="SAM" id="MobiDB-lite"/>
    </source>
</evidence>
<dbReference type="AlphaFoldDB" id="A0A1W1H4J6"/>
<name>A0A1W1H4J6_9GAMM</name>
<gene>
    <name evidence="2" type="ORF">SAMN04488690_4183</name>
</gene>
<accession>A0A1W1H4J6</accession>
<protein>
    <submittedName>
        <fullName evidence="2">Uncharacterized protein</fullName>
    </submittedName>
</protein>
<feature type="compositionally biased region" description="Low complexity" evidence="1">
    <location>
        <begin position="61"/>
        <end position="75"/>
    </location>
</feature>
<evidence type="ECO:0000313" key="2">
    <source>
        <dbReference type="EMBL" id="SLM26414.1"/>
    </source>
</evidence>